<proteinExistence type="predicted"/>
<dbReference type="Proteomes" id="UP001172386">
    <property type="component" value="Unassembled WGS sequence"/>
</dbReference>
<name>A0ACC3A8R5_9EURO</name>
<keyword evidence="2" id="KW-1185">Reference proteome</keyword>
<evidence type="ECO:0000313" key="1">
    <source>
        <dbReference type="EMBL" id="KAJ9657364.1"/>
    </source>
</evidence>
<comment type="caution">
    <text evidence="1">The sequence shown here is derived from an EMBL/GenBank/DDBJ whole genome shotgun (WGS) entry which is preliminary data.</text>
</comment>
<reference evidence="1" key="1">
    <citation type="submission" date="2022-10" db="EMBL/GenBank/DDBJ databases">
        <title>Culturing micro-colonial fungi from biological soil crusts in the Mojave desert and describing Neophaeococcomyces mojavensis, and introducing the new genera and species Taxawa tesnikishii.</title>
        <authorList>
            <person name="Kurbessoian T."/>
            <person name="Stajich J.E."/>
        </authorList>
    </citation>
    <scope>NUCLEOTIDE SEQUENCE</scope>
    <source>
        <strain evidence="1">JES_112</strain>
    </source>
</reference>
<gene>
    <name evidence="1" type="ORF">H2198_004375</name>
</gene>
<sequence length="207" mass="23344">MTAPNRTTHRNQEEHKPGVDLTLLSARNASLVAMPTNNQNQSTSRNFNNSDDTAMVPQRLQQVPNDHQNLRATANNIPFPDNWRPYEQANRALFASMKTIDAHFQETSAYQARIAFIEMKRSAAASFQSDRYDHMVGGGELYSSRKRSSANEVFGGGFGEMEKDEDFRGFVREARFVDGRDGGNVDQEAPMMASHADQRENREVEQA</sequence>
<evidence type="ECO:0000313" key="2">
    <source>
        <dbReference type="Proteomes" id="UP001172386"/>
    </source>
</evidence>
<protein>
    <submittedName>
        <fullName evidence="1">Uncharacterized protein</fullName>
    </submittedName>
</protein>
<accession>A0ACC3A8R5</accession>
<dbReference type="EMBL" id="JAPDRQ010000065">
    <property type="protein sequence ID" value="KAJ9657364.1"/>
    <property type="molecule type" value="Genomic_DNA"/>
</dbReference>
<organism evidence="1 2">
    <name type="scientific">Neophaeococcomyces mojaviensis</name>
    <dbReference type="NCBI Taxonomy" id="3383035"/>
    <lineage>
        <taxon>Eukaryota</taxon>
        <taxon>Fungi</taxon>
        <taxon>Dikarya</taxon>
        <taxon>Ascomycota</taxon>
        <taxon>Pezizomycotina</taxon>
        <taxon>Eurotiomycetes</taxon>
        <taxon>Chaetothyriomycetidae</taxon>
        <taxon>Chaetothyriales</taxon>
        <taxon>Chaetothyriales incertae sedis</taxon>
        <taxon>Neophaeococcomyces</taxon>
    </lineage>
</organism>